<evidence type="ECO:0000259" key="1">
    <source>
        <dbReference type="Pfam" id="PF06985"/>
    </source>
</evidence>
<evidence type="ECO:0000313" key="2">
    <source>
        <dbReference type="EMBL" id="GKT47724.1"/>
    </source>
</evidence>
<sequence length="567" mass="64247">MREGTLYRYEPLKPRGKEIRVFILYPGLFLDDVVAEIRHVELGRSKYEALSYTWGPANQDHGKIYLQQCALCDSDGLGALPFVNVRSTLLTALRYLRLPTVPRVLWIDSVCVDQENLVERNREVARMGEIYNKAEQVIVWLGPDDDDTPVAMETIKFLSEGVIMEWHRRLFTTVPGSEADLLRTRSDQSTLTLAQWTALRSLLTRPWFTRLWVRQEVALASRVVVVCGGFQAAWEDVEKVAILLEHSSTRVHIRLRDILFVRSLFQFQGSDELSYILHRSSFCGYSDASDLVYANLSTSSAIKALRVEPNYDMSVAAVYKDLTIQYMQHFGNLDILRSCGSRDLPPDFESFVPDFAVAKSESRLVNEYAHGGTRHLPVIAEGGITLKLEGKYIGKVSHVSKFRRPLATGYADRDKIIDIIMTYRRWEPADLFTAPYPTGGTLFDAFIALLAGGSYREVYGGPHYPTKEEAKEAFLAVVWSGGHADMVAESRFWGYIGEITSDRRGEHYFRTREGHVGTTPGDVQTGDIICRWERHKTGATSSWDLATSRVSCLEKRCLGRFQNHGYA</sequence>
<dbReference type="EMBL" id="BQXU01000020">
    <property type="protein sequence ID" value="GKT47724.1"/>
    <property type="molecule type" value="Genomic_DNA"/>
</dbReference>
<dbReference type="Proteomes" id="UP001055115">
    <property type="component" value="Unassembled WGS sequence"/>
</dbReference>
<evidence type="ECO:0000313" key="3">
    <source>
        <dbReference type="Proteomes" id="UP001055115"/>
    </source>
</evidence>
<organism evidence="2 3">
    <name type="scientific">Colletotrichum spaethianum</name>
    <dbReference type="NCBI Taxonomy" id="700344"/>
    <lineage>
        <taxon>Eukaryota</taxon>
        <taxon>Fungi</taxon>
        <taxon>Dikarya</taxon>
        <taxon>Ascomycota</taxon>
        <taxon>Pezizomycotina</taxon>
        <taxon>Sordariomycetes</taxon>
        <taxon>Hypocreomycetidae</taxon>
        <taxon>Glomerellales</taxon>
        <taxon>Glomerellaceae</taxon>
        <taxon>Colletotrichum</taxon>
        <taxon>Colletotrichum spaethianum species complex</taxon>
    </lineage>
</organism>
<dbReference type="PANTHER" id="PTHR24148">
    <property type="entry name" value="ANKYRIN REPEAT DOMAIN-CONTAINING PROTEIN 39 HOMOLOG-RELATED"/>
    <property type="match status" value="1"/>
</dbReference>
<dbReference type="GeneID" id="73328707"/>
<feature type="domain" description="Heterokaryon incompatibility" evidence="1">
    <location>
        <begin position="47"/>
        <end position="216"/>
    </location>
</feature>
<reference evidence="2 3" key="1">
    <citation type="submission" date="2022-03" db="EMBL/GenBank/DDBJ databases">
        <title>Genome data of Colletotrichum spp.</title>
        <authorList>
            <person name="Utami Y.D."/>
            <person name="Hiruma K."/>
        </authorList>
    </citation>
    <scope>NUCLEOTIDE SEQUENCE [LARGE SCALE GENOMIC DNA]</scope>
    <source>
        <strain evidence="2 3">MAFF 239500</strain>
    </source>
</reference>
<dbReference type="InterPro" id="IPR052895">
    <property type="entry name" value="HetReg/Transcr_Mod"/>
</dbReference>
<dbReference type="InterPro" id="IPR010730">
    <property type="entry name" value="HET"/>
</dbReference>
<dbReference type="Pfam" id="PF06985">
    <property type="entry name" value="HET"/>
    <property type="match status" value="1"/>
</dbReference>
<comment type="caution">
    <text evidence="2">The sequence shown here is derived from an EMBL/GenBank/DDBJ whole genome shotgun (WGS) entry which is preliminary data.</text>
</comment>
<gene>
    <name evidence="2" type="ORF">ColSpa_07905</name>
</gene>
<protein>
    <submittedName>
        <fullName evidence="2">Heterokaryon incompatibility protein 6, OR allele</fullName>
    </submittedName>
</protein>
<accession>A0AA37P8R2</accession>
<keyword evidence="3" id="KW-1185">Reference proteome</keyword>
<name>A0AA37P8R2_9PEZI</name>
<dbReference type="PANTHER" id="PTHR24148:SF64">
    <property type="entry name" value="HETEROKARYON INCOMPATIBILITY DOMAIN-CONTAINING PROTEIN"/>
    <property type="match status" value="1"/>
</dbReference>
<dbReference type="RefSeq" id="XP_049130074.1">
    <property type="nucleotide sequence ID" value="XM_049274117.1"/>
</dbReference>
<proteinExistence type="predicted"/>
<dbReference type="AlphaFoldDB" id="A0AA37P8R2"/>